<dbReference type="SUPFAM" id="SSF100879">
    <property type="entry name" value="Lesion bypass DNA polymerase (Y-family), little finger domain"/>
    <property type="match status" value="1"/>
</dbReference>
<dbReference type="AlphaFoldDB" id="A0A1J5PTG5"/>
<evidence type="ECO:0000259" key="1">
    <source>
        <dbReference type="Pfam" id="PF11799"/>
    </source>
</evidence>
<evidence type="ECO:0000313" key="2">
    <source>
        <dbReference type="EMBL" id="OIQ68563.1"/>
    </source>
</evidence>
<dbReference type="InterPro" id="IPR036775">
    <property type="entry name" value="DNA_pol_Y-fam_lit_finger_sf"/>
</dbReference>
<accession>A0A1J5PTG5</accession>
<dbReference type="Pfam" id="PF11799">
    <property type="entry name" value="IMS_C"/>
    <property type="match status" value="1"/>
</dbReference>
<proteinExistence type="predicted"/>
<reference evidence="2" key="1">
    <citation type="submission" date="2016-10" db="EMBL/GenBank/DDBJ databases">
        <title>Sequence of Gallionella enrichment culture.</title>
        <authorList>
            <person name="Poehlein A."/>
            <person name="Muehling M."/>
            <person name="Daniel R."/>
        </authorList>
    </citation>
    <scope>NUCLEOTIDE SEQUENCE</scope>
</reference>
<dbReference type="EMBL" id="MLJW01005231">
    <property type="protein sequence ID" value="OIQ68563.1"/>
    <property type="molecule type" value="Genomic_DNA"/>
</dbReference>
<dbReference type="GO" id="GO:0006281">
    <property type="term" value="P:DNA repair"/>
    <property type="evidence" value="ECO:0007669"/>
    <property type="project" value="InterPro"/>
</dbReference>
<feature type="domain" description="DNA polymerase Y-family little finger" evidence="1">
    <location>
        <begin position="2"/>
        <end position="37"/>
    </location>
</feature>
<name>A0A1J5PTG5_9ZZZZ</name>
<comment type="caution">
    <text evidence="2">The sequence shown here is derived from an EMBL/GenBank/DDBJ whole genome shotgun (WGS) entry which is preliminary data.</text>
</comment>
<dbReference type="GO" id="GO:0003684">
    <property type="term" value="F:damaged DNA binding"/>
    <property type="evidence" value="ECO:0007669"/>
    <property type="project" value="InterPro"/>
</dbReference>
<organism evidence="2">
    <name type="scientific">mine drainage metagenome</name>
    <dbReference type="NCBI Taxonomy" id="410659"/>
    <lineage>
        <taxon>unclassified sequences</taxon>
        <taxon>metagenomes</taxon>
        <taxon>ecological metagenomes</taxon>
    </lineage>
</organism>
<gene>
    <name evidence="2" type="ORF">GALL_498410</name>
</gene>
<sequence length="78" mass="8457">MADTLYRAAYDLMAQVTEPGPFRLIGVGLSDLTPAAKADRTADLLDPNAARRADAERATDKIREKFGPDAIVKGRALR</sequence>
<protein>
    <submittedName>
        <fullName evidence="2">DNA polymerase IV</fullName>
    </submittedName>
</protein>
<dbReference type="InterPro" id="IPR017961">
    <property type="entry name" value="DNA_pol_Y-fam_little_finger"/>
</dbReference>